<keyword evidence="1" id="KW-1133">Transmembrane helix</keyword>
<dbReference type="InterPro" id="IPR004891">
    <property type="entry name" value="Mercury-R_MerC"/>
</dbReference>
<keyword evidence="3" id="KW-1185">Reference proteome</keyword>
<accession>A0ABS3JT26</accession>
<evidence type="ECO:0000313" key="2">
    <source>
        <dbReference type="EMBL" id="MBO0952546.1"/>
    </source>
</evidence>
<evidence type="ECO:0000256" key="1">
    <source>
        <dbReference type="SAM" id="Phobius"/>
    </source>
</evidence>
<protein>
    <submittedName>
        <fullName evidence="2">MerC domain-containing protein</fullName>
    </submittedName>
</protein>
<proteinExistence type="predicted"/>
<dbReference type="EMBL" id="JAFMYW010000012">
    <property type="protein sequence ID" value="MBO0952546.1"/>
    <property type="molecule type" value="Genomic_DNA"/>
</dbReference>
<feature type="transmembrane region" description="Helical" evidence="1">
    <location>
        <begin position="12"/>
        <end position="33"/>
    </location>
</feature>
<dbReference type="RefSeq" id="WP_207332500.1">
    <property type="nucleotide sequence ID" value="NZ_JAFMYW010000012.1"/>
</dbReference>
<comment type="caution">
    <text evidence="2">The sequence shown here is derived from an EMBL/GenBank/DDBJ whole genome shotgun (WGS) entry which is preliminary data.</text>
</comment>
<feature type="transmembrane region" description="Helical" evidence="1">
    <location>
        <begin position="99"/>
        <end position="117"/>
    </location>
</feature>
<gene>
    <name evidence="2" type="ORF">J2I46_28445</name>
</gene>
<dbReference type="Proteomes" id="UP000664628">
    <property type="component" value="Unassembled WGS sequence"/>
</dbReference>
<feature type="transmembrane region" description="Helical" evidence="1">
    <location>
        <begin position="75"/>
        <end position="93"/>
    </location>
</feature>
<sequence>MKTSILRQKADYVGITGSILCIIHCLITPVLVMTSTLLNHESLRIGFLSLDYLFIAINIVAVWSATRHTSRPIRFALWSLLTLFAAGLVLEDLDPRFEYMAYGASVGLVIAHLANIYHCRNHHAH</sequence>
<feature type="transmembrane region" description="Helical" evidence="1">
    <location>
        <begin position="45"/>
        <end position="63"/>
    </location>
</feature>
<name>A0ABS3JT26_9BACT</name>
<organism evidence="2 3">
    <name type="scientific">Fibrella forsythiae</name>
    <dbReference type="NCBI Taxonomy" id="2817061"/>
    <lineage>
        <taxon>Bacteria</taxon>
        <taxon>Pseudomonadati</taxon>
        <taxon>Bacteroidota</taxon>
        <taxon>Cytophagia</taxon>
        <taxon>Cytophagales</taxon>
        <taxon>Spirosomataceae</taxon>
        <taxon>Fibrella</taxon>
    </lineage>
</organism>
<keyword evidence="1" id="KW-0472">Membrane</keyword>
<dbReference type="Pfam" id="PF03203">
    <property type="entry name" value="MerC"/>
    <property type="match status" value="1"/>
</dbReference>
<keyword evidence="1" id="KW-0812">Transmembrane</keyword>
<evidence type="ECO:0000313" key="3">
    <source>
        <dbReference type="Proteomes" id="UP000664628"/>
    </source>
</evidence>
<reference evidence="2 3" key="1">
    <citation type="submission" date="2021-03" db="EMBL/GenBank/DDBJ databases">
        <title>Fibrella sp. HMF5405 genome sequencing and assembly.</title>
        <authorList>
            <person name="Kang H."/>
            <person name="Kim H."/>
            <person name="Bae S."/>
            <person name="Joh K."/>
        </authorList>
    </citation>
    <scope>NUCLEOTIDE SEQUENCE [LARGE SCALE GENOMIC DNA]</scope>
    <source>
        <strain evidence="2 3">HMF5405</strain>
    </source>
</reference>